<dbReference type="PANTHER" id="PTHR30329">
    <property type="entry name" value="STATOR ELEMENT OF FLAGELLAR MOTOR COMPLEX"/>
    <property type="match status" value="1"/>
</dbReference>
<dbReference type="SUPFAM" id="SSF103088">
    <property type="entry name" value="OmpA-like"/>
    <property type="match status" value="1"/>
</dbReference>
<dbReference type="AlphaFoldDB" id="A0A3D9L146"/>
<dbReference type="InterPro" id="IPR011042">
    <property type="entry name" value="6-blade_b-propeller_TolB-like"/>
</dbReference>
<accession>A0A3D9L146</accession>
<dbReference type="PROSITE" id="PS51123">
    <property type="entry name" value="OMPA_2"/>
    <property type="match status" value="1"/>
</dbReference>
<dbReference type="InterPro" id="IPR036737">
    <property type="entry name" value="OmpA-like_sf"/>
</dbReference>
<dbReference type="EMBL" id="QREG01000013">
    <property type="protein sequence ID" value="RED97020.1"/>
    <property type="molecule type" value="Genomic_DNA"/>
</dbReference>
<dbReference type="RefSeq" id="WP_115868762.1">
    <property type="nucleotide sequence ID" value="NZ_QREG01000013.1"/>
</dbReference>
<evidence type="ECO:0000259" key="5">
    <source>
        <dbReference type="PROSITE" id="PS51123"/>
    </source>
</evidence>
<comment type="caution">
    <text evidence="6">The sequence shown here is derived from an EMBL/GenBank/DDBJ whole genome shotgun (WGS) entry which is preliminary data.</text>
</comment>
<protein>
    <submittedName>
        <fullName evidence="6">WD40 repeat protein</fullName>
    </submittedName>
</protein>
<comment type="subcellular location">
    <subcellularLocation>
        <location evidence="1">Cell outer membrane</location>
    </subcellularLocation>
</comment>
<organism evidence="6 7">
    <name type="scientific">Marinoscillum furvescens DSM 4134</name>
    <dbReference type="NCBI Taxonomy" id="1122208"/>
    <lineage>
        <taxon>Bacteria</taxon>
        <taxon>Pseudomonadati</taxon>
        <taxon>Bacteroidota</taxon>
        <taxon>Cytophagia</taxon>
        <taxon>Cytophagales</taxon>
        <taxon>Reichenbachiellaceae</taxon>
        <taxon>Marinoscillum</taxon>
    </lineage>
</organism>
<evidence type="ECO:0000256" key="4">
    <source>
        <dbReference type="PROSITE-ProRule" id="PRU00473"/>
    </source>
</evidence>
<reference evidence="6 7" key="1">
    <citation type="submission" date="2018-07" db="EMBL/GenBank/DDBJ databases">
        <title>Genomic Encyclopedia of Type Strains, Phase IV (KMG-IV): sequencing the most valuable type-strain genomes for metagenomic binning, comparative biology and taxonomic classification.</title>
        <authorList>
            <person name="Goeker M."/>
        </authorList>
    </citation>
    <scope>NUCLEOTIDE SEQUENCE [LARGE SCALE GENOMIC DNA]</scope>
    <source>
        <strain evidence="6 7">DSM 4134</strain>
    </source>
</reference>
<keyword evidence="2 4" id="KW-0472">Membrane</keyword>
<dbReference type="Gene3D" id="3.30.1330.60">
    <property type="entry name" value="OmpA-like domain"/>
    <property type="match status" value="1"/>
</dbReference>
<keyword evidence="3" id="KW-0998">Cell outer membrane</keyword>
<dbReference type="Proteomes" id="UP000256779">
    <property type="component" value="Unassembled WGS sequence"/>
</dbReference>
<dbReference type="InterPro" id="IPR050330">
    <property type="entry name" value="Bact_OuterMem_StrucFunc"/>
</dbReference>
<evidence type="ECO:0000313" key="6">
    <source>
        <dbReference type="EMBL" id="RED97020.1"/>
    </source>
</evidence>
<dbReference type="Pfam" id="PF07676">
    <property type="entry name" value="PD40"/>
    <property type="match status" value="2"/>
</dbReference>
<dbReference type="InterPro" id="IPR006665">
    <property type="entry name" value="OmpA-like"/>
</dbReference>
<dbReference type="InterPro" id="IPR006664">
    <property type="entry name" value="OMP_bac"/>
</dbReference>
<gene>
    <name evidence="6" type="ORF">C7460_11368</name>
</gene>
<sequence length="508" mass="56571">MKRILSVWLMTVVVWSGYGQLTFYGSPEPQDSLNSPSSENYLSLDWQNQRLFFTRVKHAENVAAAQDEGDVWLSSFTTEWSEEEPLAFNTRDFSAPAGLMPGQDLFLYHQVRYDKGLYYGSVRAVPNDLKGESFELEIPYLVNRSPLQTGNLSADGRFLMLSMENQQGYGVDDLFVCELQSDGTWSGPKNLGRVINTAFQEISPFLAADNKTLIFASNGHGGEGSFDLFQSTRLDDTWQQWSEPVNLGTTVNSEGAETSLVFGPDDEWAYFVSTQNSNGYGDIKRIRIKAELEKVASQEQVQLAITSEEEAALVFKITDKKTAQSLQGQAVIVGAQHQLFDADANGLVEVQAGEGPLVVEFKSPGYFSKTIHVNSEMWDMTAPVEVQLEPLETGATITLDHVLFYRGTANFVEGSEEQLDLVVEMLTDNPDVTIFLKGHTDNVGNATLNVHLSQERVYAVQEYLIRNGISKDRIDGKGYGGAQPIASNADEATRKLNRRVEFEVRRDD</sequence>
<evidence type="ECO:0000256" key="2">
    <source>
        <dbReference type="ARBA" id="ARBA00023136"/>
    </source>
</evidence>
<name>A0A3D9L146_MARFU</name>
<proteinExistence type="predicted"/>
<dbReference type="GO" id="GO:0009279">
    <property type="term" value="C:cell outer membrane"/>
    <property type="evidence" value="ECO:0007669"/>
    <property type="project" value="UniProtKB-SubCell"/>
</dbReference>
<feature type="domain" description="OmpA-like" evidence="5">
    <location>
        <begin position="391"/>
        <end position="508"/>
    </location>
</feature>
<dbReference type="OrthoDB" id="1490539at2"/>
<dbReference type="PANTHER" id="PTHR30329:SF21">
    <property type="entry name" value="LIPOPROTEIN YIAD-RELATED"/>
    <property type="match status" value="1"/>
</dbReference>
<dbReference type="CDD" id="cd07185">
    <property type="entry name" value="OmpA_C-like"/>
    <property type="match status" value="1"/>
</dbReference>
<evidence type="ECO:0000313" key="7">
    <source>
        <dbReference type="Proteomes" id="UP000256779"/>
    </source>
</evidence>
<keyword evidence="7" id="KW-1185">Reference proteome</keyword>
<dbReference type="Gene3D" id="2.120.10.30">
    <property type="entry name" value="TolB, C-terminal domain"/>
    <property type="match status" value="1"/>
</dbReference>
<dbReference type="SUPFAM" id="SSF82171">
    <property type="entry name" value="DPP6 N-terminal domain-like"/>
    <property type="match status" value="1"/>
</dbReference>
<dbReference type="PRINTS" id="PR01021">
    <property type="entry name" value="OMPADOMAIN"/>
</dbReference>
<evidence type="ECO:0000256" key="3">
    <source>
        <dbReference type="ARBA" id="ARBA00023237"/>
    </source>
</evidence>
<dbReference type="Pfam" id="PF00691">
    <property type="entry name" value="OmpA"/>
    <property type="match status" value="1"/>
</dbReference>
<evidence type="ECO:0000256" key="1">
    <source>
        <dbReference type="ARBA" id="ARBA00004442"/>
    </source>
</evidence>
<dbReference type="InterPro" id="IPR011659">
    <property type="entry name" value="WD40"/>
</dbReference>